<name>A0A2I4GAJ5_JUGRE</name>
<protein>
    <submittedName>
        <fullName evidence="3 4">Uncharacterized protein LOC109006181</fullName>
    </submittedName>
</protein>
<gene>
    <name evidence="3 4" type="primary">LOC109006181</name>
</gene>
<evidence type="ECO:0000313" key="2">
    <source>
        <dbReference type="Proteomes" id="UP000235220"/>
    </source>
</evidence>
<dbReference type="KEGG" id="jre:109006181"/>
<dbReference type="Proteomes" id="UP000235220">
    <property type="component" value="Chromosome 13"/>
</dbReference>
<dbReference type="STRING" id="51240.A0A2I4GAJ5"/>
<feature type="region of interest" description="Disordered" evidence="1">
    <location>
        <begin position="110"/>
        <end position="137"/>
    </location>
</feature>
<dbReference type="Gramene" id="Jr13_19430_p1">
    <property type="protein sequence ID" value="cds.Jr13_19430_p1"/>
    <property type="gene ID" value="Jr13_19430"/>
</dbReference>
<feature type="region of interest" description="Disordered" evidence="1">
    <location>
        <begin position="68"/>
        <end position="87"/>
    </location>
</feature>
<feature type="compositionally biased region" description="Acidic residues" evidence="1">
    <location>
        <begin position="128"/>
        <end position="137"/>
    </location>
</feature>
<organism evidence="2 3">
    <name type="scientific">Juglans regia</name>
    <name type="common">English walnut</name>
    <dbReference type="NCBI Taxonomy" id="51240"/>
    <lineage>
        <taxon>Eukaryota</taxon>
        <taxon>Viridiplantae</taxon>
        <taxon>Streptophyta</taxon>
        <taxon>Embryophyta</taxon>
        <taxon>Tracheophyta</taxon>
        <taxon>Spermatophyta</taxon>
        <taxon>Magnoliopsida</taxon>
        <taxon>eudicotyledons</taxon>
        <taxon>Gunneridae</taxon>
        <taxon>Pentapetalae</taxon>
        <taxon>rosids</taxon>
        <taxon>fabids</taxon>
        <taxon>Fagales</taxon>
        <taxon>Juglandaceae</taxon>
        <taxon>Juglans</taxon>
    </lineage>
</organism>
<accession>A0A2I4GAJ5</accession>
<evidence type="ECO:0000313" key="3">
    <source>
        <dbReference type="RefSeq" id="XP_018840929.1"/>
    </source>
</evidence>
<keyword evidence="2" id="KW-1185">Reference proteome</keyword>
<dbReference type="RefSeq" id="XP_035539889.1">
    <property type="nucleotide sequence ID" value="XM_035683996.1"/>
</dbReference>
<evidence type="ECO:0000313" key="4">
    <source>
        <dbReference type="RefSeq" id="XP_035539889.1"/>
    </source>
</evidence>
<dbReference type="GeneID" id="109006181"/>
<evidence type="ECO:0000256" key="1">
    <source>
        <dbReference type="SAM" id="MobiDB-lite"/>
    </source>
</evidence>
<proteinExistence type="predicted"/>
<dbReference type="AlphaFoldDB" id="A0A2I4GAJ5"/>
<dbReference type="PANTHER" id="PTHR36756">
    <property type="entry name" value="EXPRESSED PROTEIN"/>
    <property type="match status" value="1"/>
</dbReference>
<dbReference type="RefSeq" id="XP_018840929.1">
    <property type="nucleotide sequence ID" value="XM_018985384.2"/>
</dbReference>
<dbReference type="PANTHER" id="PTHR36756:SF1">
    <property type="entry name" value="EXPRESSED PROTEIN"/>
    <property type="match status" value="1"/>
</dbReference>
<dbReference type="OrthoDB" id="1938010at2759"/>
<reference evidence="3 4" key="1">
    <citation type="submission" date="2025-04" db="UniProtKB">
        <authorList>
            <consortium name="RefSeq"/>
        </authorList>
    </citation>
    <scope>IDENTIFICATION</scope>
    <source>
        <tissue evidence="3 4">Leaves</tissue>
    </source>
</reference>
<feature type="region of interest" description="Disordered" evidence="1">
    <location>
        <begin position="161"/>
        <end position="206"/>
    </location>
</feature>
<sequence>MIRVATDDGSRRHLPLWMLGVTAANENNNHAPEGLMPQAYHSNSKTVAKGPDNGNLFQEKDTSGVNSHSFVKCERKRKRKSSQQEAKCDDIITETVSEKKKYKSRRKVQESIACKRQKEKASDFGRDEEFENQPQNDDDVELIMDDLMTIAEEYVEAEKNKDWQASNSECGSRRKVPTKLSSRNDSGGLLDVPNSNRGSPPHDLTACDSSNVTGASEEIAIIDMRTGDPAQDMLDLFLGPLLKKSLKEENKPFVKDMQFAYEFERLNQNNVLGEQAEPLMKKKSSLSEKVAKFLD</sequence>